<dbReference type="Pfam" id="PF01259">
    <property type="entry name" value="SAICAR_synt"/>
    <property type="match status" value="1"/>
</dbReference>
<dbReference type="HOGENOM" id="CLU_3370363_0_0_6"/>
<dbReference type="Gene3D" id="3.30.200.20">
    <property type="entry name" value="Phosphorylase Kinase, domain 1"/>
    <property type="match status" value="1"/>
</dbReference>
<feature type="non-terminal residue" evidence="7">
    <location>
        <position position="35"/>
    </location>
</feature>
<dbReference type="EMBL" id="AEAH01000997">
    <property type="protein sequence ID" value="EGH31492.1"/>
    <property type="molecule type" value="Genomic_DNA"/>
</dbReference>
<feature type="domain" description="SAICAR synthetase/ADE2 N-terminal" evidence="6">
    <location>
        <begin position="7"/>
        <end position="35"/>
    </location>
</feature>
<accession>F3FMQ6</accession>
<proteinExistence type="predicted"/>
<evidence type="ECO:0000313" key="7">
    <source>
        <dbReference type="EMBL" id="EGH31492.1"/>
    </source>
</evidence>
<dbReference type="UniPathway" id="UPA00074">
    <property type="reaction ID" value="UER00131"/>
</dbReference>
<dbReference type="GO" id="GO:0004639">
    <property type="term" value="F:phosphoribosylaminoimidazolesuccinocarboxamide synthase activity"/>
    <property type="evidence" value="ECO:0007669"/>
    <property type="project" value="UniProtKB-EC"/>
</dbReference>
<comment type="caution">
    <text evidence="7">The sequence shown here is derived from an EMBL/GenBank/DDBJ whole genome shotgun (WGS) entry which is preliminary data.</text>
</comment>
<gene>
    <name evidence="7" type="ORF">PSYJA_21952</name>
</gene>
<evidence type="ECO:0000313" key="8">
    <source>
        <dbReference type="Proteomes" id="UP000004471"/>
    </source>
</evidence>
<keyword evidence="4" id="KW-0067">ATP-binding</keyword>
<dbReference type="GO" id="GO:0005524">
    <property type="term" value="F:ATP binding"/>
    <property type="evidence" value="ECO:0007669"/>
    <property type="project" value="UniProtKB-KW"/>
</dbReference>
<evidence type="ECO:0000256" key="3">
    <source>
        <dbReference type="ARBA" id="ARBA00022755"/>
    </source>
</evidence>
<dbReference type="InterPro" id="IPR028923">
    <property type="entry name" value="SAICAR_synt/ADE2_N"/>
</dbReference>
<organism evidence="7 8">
    <name type="scientific">Pseudomonas syringae pv. japonica str. M301072</name>
    <dbReference type="NCBI Taxonomy" id="629262"/>
    <lineage>
        <taxon>Bacteria</taxon>
        <taxon>Pseudomonadati</taxon>
        <taxon>Pseudomonadota</taxon>
        <taxon>Gammaproteobacteria</taxon>
        <taxon>Pseudomonadales</taxon>
        <taxon>Pseudomonadaceae</taxon>
        <taxon>Pseudomonas</taxon>
        <taxon>Pseudomonas syringae</taxon>
    </lineage>
</organism>
<evidence type="ECO:0000259" key="6">
    <source>
        <dbReference type="Pfam" id="PF01259"/>
    </source>
</evidence>
<dbReference type="EC" id="6.3.2.6" evidence="7"/>
<name>F3FMQ6_PSESX</name>
<evidence type="ECO:0000256" key="4">
    <source>
        <dbReference type="ARBA" id="ARBA00022840"/>
    </source>
</evidence>
<reference evidence="7 8" key="1">
    <citation type="journal article" date="2011" name="PLoS Pathog.">
        <title>Dynamic evolution of pathogenicity revealed by sequencing and comparative genomics of 19 Pseudomonas syringae isolates.</title>
        <authorList>
            <person name="Baltrus D.A."/>
            <person name="Nishimura M.T."/>
            <person name="Romanchuk A."/>
            <person name="Chang J.H."/>
            <person name="Mukhtar M.S."/>
            <person name="Cherkis K."/>
            <person name="Roach J."/>
            <person name="Grant S.R."/>
            <person name="Jones C.D."/>
            <person name="Dangl J.L."/>
        </authorList>
    </citation>
    <scope>NUCLEOTIDE SEQUENCE [LARGE SCALE GENOMIC DNA]</scope>
    <source>
        <strain evidence="8">M301072PT</strain>
    </source>
</reference>
<protein>
    <submittedName>
        <fullName evidence="7">Phosphoribosylaminoimidazole-succinocarboxamide synthase</fullName>
        <ecNumber evidence="7">6.3.2.6</ecNumber>
    </submittedName>
</protein>
<evidence type="ECO:0000256" key="5">
    <source>
        <dbReference type="ARBA" id="ARBA00048475"/>
    </source>
</evidence>
<dbReference type="AlphaFoldDB" id="F3FMQ6"/>
<dbReference type="Proteomes" id="UP000004471">
    <property type="component" value="Unassembled WGS sequence"/>
</dbReference>
<keyword evidence="1 7" id="KW-0436">Ligase</keyword>
<evidence type="ECO:0000256" key="1">
    <source>
        <dbReference type="ARBA" id="ARBA00022598"/>
    </source>
</evidence>
<comment type="catalytic activity">
    <reaction evidence="5">
        <text>5-amino-1-(5-phospho-D-ribosyl)imidazole-4-carboxylate + L-aspartate + ATP = (2S)-2-[5-amino-1-(5-phospho-beta-D-ribosyl)imidazole-4-carboxamido]succinate + ADP + phosphate + 2 H(+)</text>
        <dbReference type="Rhea" id="RHEA:22628"/>
        <dbReference type="ChEBI" id="CHEBI:15378"/>
        <dbReference type="ChEBI" id="CHEBI:29991"/>
        <dbReference type="ChEBI" id="CHEBI:30616"/>
        <dbReference type="ChEBI" id="CHEBI:43474"/>
        <dbReference type="ChEBI" id="CHEBI:58443"/>
        <dbReference type="ChEBI" id="CHEBI:77657"/>
        <dbReference type="ChEBI" id="CHEBI:456216"/>
        <dbReference type="EC" id="6.3.2.6"/>
    </reaction>
</comment>
<sequence>MEKREELYRGKAKSVYKTDDADRLILLFRNDTSAF</sequence>
<dbReference type="SUPFAM" id="SSF56104">
    <property type="entry name" value="SAICAR synthase-like"/>
    <property type="match status" value="1"/>
</dbReference>
<dbReference type="GO" id="GO:0006189">
    <property type="term" value="P:'de novo' IMP biosynthetic process"/>
    <property type="evidence" value="ECO:0007669"/>
    <property type="project" value="UniProtKB-UniPathway"/>
</dbReference>
<keyword evidence="3" id="KW-0658">Purine biosynthesis</keyword>
<keyword evidence="2" id="KW-0547">Nucleotide-binding</keyword>
<evidence type="ECO:0000256" key="2">
    <source>
        <dbReference type="ARBA" id="ARBA00022741"/>
    </source>
</evidence>